<protein>
    <submittedName>
        <fullName evidence="2">Uncharacterized protein</fullName>
    </submittedName>
</protein>
<accession>A0A8H6U9C4</accession>
<feature type="region of interest" description="Disordered" evidence="1">
    <location>
        <begin position="1"/>
        <end position="63"/>
    </location>
</feature>
<reference evidence="2" key="1">
    <citation type="journal article" date="2020" name="Phytopathology">
        <title>Genome Sequence Resources of Colletotrichum truncatum, C. plurivorum, C. musicola, and C. sojae: Four Species Pathogenic to Soybean (Glycine max).</title>
        <authorList>
            <person name="Rogerio F."/>
            <person name="Boufleur T.R."/>
            <person name="Ciampi-Guillardi M."/>
            <person name="Sukno S.A."/>
            <person name="Thon M.R."/>
            <person name="Massola Junior N.S."/>
            <person name="Baroncelli R."/>
        </authorList>
    </citation>
    <scope>NUCLEOTIDE SEQUENCE</scope>
    <source>
        <strain evidence="2">LFN0074</strain>
    </source>
</reference>
<organism evidence="2 3">
    <name type="scientific">Colletotrichum musicola</name>
    <dbReference type="NCBI Taxonomy" id="2175873"/>
    <lineage>
        <taxon>Eukaryota</taxon>
        <taxon>Fungi</taxon>
        <taxon>Dikarya</taxon>
        <taxon>Ascomycota</taxon>
        <taxon>Pezizomycotina</taxon>
        <taxon>Sordariomycetes</taxon>
        <taxon>Hypocreomycetidae</taxon>
        <taxon>Glomerellales</taxon>
        <taxon>Glomerellaceae</taxon>
        <taxon>Colletotrichum</taxon>
        <taxon>Colletotrichum orchidearum species complex</taxon>
    </lineage>
</organism>
<evidence type="ECO:0000313" key="3">
    <source>
        <dbReference type="Proteomes" id="UP000639643"/>
    </source>
</evidence>
<dbReference type="Proteomes" id="UP000639643">
    <property type="component" value="Unassembled WGS sequence"/>
</dbReference>
<feature type="compositionally biased region" description="Polar residues" evidence="1">
    <location>
        <begin position="1"/>
        <end position="15"/>
    </location>
</feature>
<sequence length="97" mass="10293">MVQSLTQLGSPSALTSLPAAIQPYQERRAGREQGTASSSKDGKVGLEVRQVSDLRDDDDDDGNHIISRISFTSTIVGPSILVKAFQESFCLISAGAV</sequence>
<comment type="caution">
    <text evidence="2">The sequence shown here is derived from an EMBL/GenBank/DDBJ whole genome shotgun (WGS) entry which is preliminary data.</text>
</comment>
<name>A0A8H6U9C4_9PEZI</name>
<gene>
    <name evidence="2" type="ORF">CMUS01_00554</name>
</gene>
<feature type="compositionally biased region" description="Basic and acidic residues" evidence="1">
    <location>
        <begin position="40"/>
        <end position="54"/>
    </location>
</feature>
<keyword evidence="3" id="KW-1185">Reference proteome</keyword>
<evidence type="ECO:0000256" key="1">
    <source>
        <dbReference type="SAM" id="MobiDB-lite"/>
    </source>
</evidence>
<proteinExistence type="predicted"/>
<dbReference type="EMBL" id="WIGM01000007">
    <property type="protein sequence ID" value="KAF6845021.1"/>
    <property type="molecule type" value="Genomic_DNA"/>
</dbReference>
<evidence type="ECO:0000313" key="2">
    <source>
        <dbReference type="EMBL" id="KAF6845021.1"/>
    </source>
</evidence>
<dbReference type="AlphaFoldDB" id="A0A8H6U9C4"/>